<dbReference type="SUPFAM" id="SSF46785">
    <property type="entry name" value="Winged helix' DNA-binding domain"/>
    <property type="match status" value="1"/>
</dbReference>
<reference evidence="5 6" key="1">
    <citation type="submission" date="2009-08" db="EMBL/GenBank/DDBJ databases">
        <authorList>
            <person name="Qin X."/>
            <person name="Bachman B."/>
            <person name="Battles P."/>
            <person name="Bell A."/>
            <person name="Bess C."/>
            <person name="Bickham C."/>
            <person name="Chaboub L."/>
            <person name="Chen D."/>
            <person name="Coyle M."/>
            <person name="Deiros D.R."/>
            <person name="Dinh H."/>
            <person name="Forbes L."/>
            <person name="Fowler G."/>
            <person name="Francisco L."/>
            <person name="Fu Q."/>
            <person name="Gubbala S."/>
            <person name="Hale W."/>
            <person name="Han Y."/>
            <person name="Hemphill L."/>
            <person name="Highlander S.K."/>
            <person name="Hirani K."/>
            <person name="Hogues M."/>
            <person name="Jackson L."/>
            <person name="Jakkamsetti A."/>
            <person name="Javaid M."/>
            <person name="Jiang H."/>
            <person name="Korchina V."/>
            <person name="Kovar C."/>
            <person name="Lara F."/>
            <person name="Lee S."/>
            <person name="Mata R."/>
            <person name="Mathew T."/>
            <person name="Moen C."/>
            <person name="Morales K."/>
            <person name="Munidasa M."/>
            <person name="Nazareth L."/>
            <person name="Ngo R."/>
            <person name="Nguyen L."/>
            <person name="Okwuonu G."/>
            <person name="Ongeri F."/>
            <person name="Patil S."/>
            <person name="Petrosino J."/>
            <person name="Pham C."/>
            <person name="Pham P."/>
            <person name="Pu L.-L."/>
            <person name="Puazo M."/>
            <person name="Raj R."/>
            <person name="Reid J."/>
            <person name="Rouhana J."/>
            <person name="Saada N."/>
            <person name="Shang Y."/>
            <person name="Simmons D."/>
            <person name="Thornton R."/>
            <person name="Warren J."/>
            <person name="Weissenberger G."/>
            <person name="Zhang J."/>
            <person name="Zhang L."/>
            <person name="Zhou C."/>
            <person name="Zhu D."/>
            <person name="Muzny D."/>
            <person name="Worley K."/>
            <person name="Gibbs R."/>
        </authorList>
    </citation>
    <scope>NUCLEOTIDE SEQUENCE [LARGE SCALE GENOMIC DNA]</scope>
    <source>
        <strain evidence="6">ATCC 15826 / DSM 8339 / NCTC 10426 / 6573</strain>
    </source>
</reference>
<dbReference type="Pfam" id="PF12802">
    <property type="entry name" value="MarR_2"/>
    <property type="match status" value="1"/>
</dbReference>
<sequence length="167" mass="19081">MTHKKHADLVQYIINQWHQFDPQLDTSGTEIIGRIVRISSIVGRSVDKNLDRFQMTVGEFDVLAALAREKKQELTPKQLQDLILISSGGLTNRIDQLEKKGLIERSPNPNDRRSLLVKLTSTGLELLKEVAPTHLEIERQFIHALNEEEYAELRKLLGKILNHINVS</sequence>
<keyword evidence="6" id="KW-1185">Reference proteome</keyword>
<evidence type="ECO:0000256" key="2">
    <source>
        <dbReference type="ARBA" id="ARBA00023125"/>
    </source>
</evidence>
<organism evidence="5 6">
    <name type="scientific">Cardiobacterium hominis (strain ATCC 15826 / DSM 8339 / NCTC 10426 / 6573)</name>
    <dbReference type="NCBI Taxonomy" id="638300"/>
    <lineage>
        <taxon>Bacteria</taxon>
        <taxon>Pseudomonadati</taxon>
        <taxon>Pseudomonadota</taxon>
        <taxon>Gammaproteobacteria</taxon>
        <taxon>Cardiobacteriales</taxon>
        <taxon>Cardiobacteriaceae</taxon>
        <taxon>Cardiobacterium</taxon>
    </lineage>
</organism>
<evidence type="ECO:0000256" key="3">
    <source>
        <dbReference type="ARBA" id="ARBA00023163"/>
    </source>
</evidence>
<dbReference type="EMBL" id="ACKY01000095">
    <property type="protein sequence ID" value="EEV88287.1"/>
    <property type="molecule type" value="Genomic_DNA"/>
</dbReference>
<evidence type="ECO:0000313" key="5">
    <source>
        <dbReference type="EMBL" id="EEV88287.1"/>
    </source>
</evidence>
<dbReference type="Proteomes" id="UP000004870">
    <property type="component" value="Unassembled WGS sequence"/>
</dbReference>
<keyword evidence="2" id="KW-0238">DNA-binding</keyword>
<evidence type="ECO:0000313" key="6">
    <source>
        <dbReference type="Proteomes" id="UP000004870"/>
    </source>
</evidence>
<dbReference type="GeneID" id="84790495"/>
<accession>C8NAR6</accession>
<dbReference type="PANTHER" id="PTHR42756:SF1">
    <property type="entry name" value="TRANSCRIPTIONAL REPRESSOR OF EMRAB OPERON"/>
    <property type="match status" value="1"/>
</dbReference>
<dbReference type="PANTHER" id="PTHR42756">
    <property type="entry name" value="TRANSCRIPTIONAL REGULATOR, MARR"/>
    <property type="match status" value="1"/>
</dbReference>
<dbReference type="GO" id="GO:0003677">
    <property type="term" value="F:DNA binding"/>
    <property type="evidence" value="ECO:0007669"/>
    <property type="project" value="UniProtKB-KW"/>
</dbReference>
<dbReference type="OrthoDB" id="32523at2"/>
<dbReference type="STRING" id="2718.CHUV0807_1312"/>
<comment type="caution">
    <text evidence="5">The sequence shown here is derived from an EMBL/GenBank/DDBJ whole genome shotgun (WGS) entry which is preliminary data.</text>
</comment>
<dbReference type="Gene3D" id="1.10.10.10">
    <property type="entry name" value="Winged helix-like DNA-binding domain superfamily/Winged helix DNA-binding domain"/>
    <property type="match status" value="1"/>
</dbReference>
<dbReference type="PROSITE" id="PS50995">
    <property type="entry name" value="HTH_MARR_2"/>
    <property type="match status" value="1"/>
</dbReference>
<protein>
    <submittedName>
        <fullName evidence="5">Transcriptional regulator, MarR family</fullName>
    </submittedName>
</protein>
<evidence type="ECO:0000259" key="4">
    <source>
        <dbReference type="PROSITE" id="PS50995"/>
    </source>
</evidence>
<dbReference type="AlphaFoldDB" id="C8NAR6"/>
<proteinExistence type="predicted"/>
<dbReference type="SMART" id="SM00347">
    <property type="entry name" value="HTH_MARR"/>
    <property type="match status" value="1"/>
</dbReference>
<evidence type="ECO:0000256" key="1">
    <source>
        <dbReference type="ARBA" id="ARBA00023015"/>
    </source>
</evidence>
<keyword evidence="1" id="KW-0805">Transcription regulation</keyword>
<gene>
    <name evidence="5" type="primary">pecS</name>
    <name evidence="5" type="ORF">HMPREF0198_1594</name>
</gene>
<dbReference type="InterPro" id="IPR036388">
    <property type="entry name" value="WH-like_DNA-bd_sf"/>
</dbReference>
<dbReference type="InterPro" id="IPR000835">
    <property type="entry name" value="HTH_MarR-typ"/>
</dbReference>
<dbReference type="HOGENOM" id="CLU_083287_27_5_6"/>
<dbReference type="InterPro" id="IPR036390">
    <property type="entry name" value="WH_DNA-bd_sf"/>
</dbReference>
<feature type="domain" description="HTH marR-type" evidence="4">
    <location>
        <begin position="28"/>
        <end position="162"/>
    </location>
</feature>
<keyword evidence="3" id="KW-0804">Transcription</keyword>
<name>C8NAR6_CARH6</name>
<dbReference type="PRINTS" id="PR00598">
    <property type="entry name" value="HTHMARR"/>
</dbReference>
<dbReference type="RefSeq" id="WP_004141351.1">
    <property type="nucleotide sequence ID" value="NZ_GG694027.1"/>
</dbReference>
<dbReference type="GO" id="GO:0003700">
    <property type="term" value="F:DNA-binding transcription factor activity"/>
    <property type="evidence" value="ECO:0007669"/>
    <property type="project" value="InterPro"/>
</dbReference>